<comment type="caution">
    <text evidence="10">The sequence shown here is derived from an EMBL/GenBank/DDBJ whole genome shotgun (WGS) entry which is preliminary data.</text>
</comment>
<dbReference type="AlphaFoldDB" id="A0AA45WWM0"/>
<dbReference type="Gene3D" id="2.60.200.40">
    <property type="match status" value="1"/>
</dbReference>
<keyword evidence="7" id="KW-0594">Phospholipid biosynthesis</keyword>
<dbReference type="PANTHER" id="PTHR12358:SF54">
    <property type="entry name" value="SPHINGOSINE KINASE RELATED PROTEIN"/>
    <property type="match status" value="1"/>
</dbReference>
<dbReference type="InterPro" id="IPR005218">
    <property type="entry name" value="Diacylglycerol/lipid_kinase"/>
</dbReference>
<sequence length="312" mass="33676">MKPWAVLVNPSSGRGRGGAMAARITQALRESGIEFQYFETEKSGDATNITGAFPLGGYDRLLVVGGDGTINEVVKGLRDLTLPLALFPAGTGNDAARLLGIRDEITALKTALQGVPRKIDLGWASGDHFVNIYSFGLDASIATQANRWKHLLPGWILYPAALVKTIFSFQPPRVSYTLTTPTGEIIHRQETILLMAICNGSHYGGGMQINPAANPRDGVLELCVVRKMPRWKILLLFPTVYKGTHVSFQEVTIEKITAMSFQAEKPGLLNRDGETWPGIEAAIKVVPEGLTVLCPVSEGISTTTVSKETGGM</sequence>
<dbReference type="Pfam" id="PF00781">
    <property type="entry name" value="DAGK_cat"/>
    <property type="match status" value="1"/>
</dbReference>
<accession>A0AA45WWM0</accession>
<evidence type="ECO:0000259" key="9">
    <source>
        <dbReference type="PROSITE" id="PS50146"/>
    </source>
</evidence>
<dbReference type="GO" id="GO:0008654">
    <property type="term" value="P:phospholipid biosynthetic process"/>
    <property type="evidence" value="ECO:0007669"/>
    <property type="project" value="UniProtKB-KW"/>
</dbReference>
<comment type="cofactor">
    <cofactor evidence="1">
        <name>Mg(2+)</name>
        <dbReference type="ChEBI" id="CHEBI:18420"/>
    </cofactor>
</comment>
<dbReference type="SUPFAM" id="SSF111331">
    <property type="entry name" value="NAD kinase/diacylglycerol kinase-like"/>
    <property type="match status" value="1"/>
</dbReference>
<dbReference type="PANTHER" id="PTHR12358">
    <property type="entry name" value="SPHINGOSINE KINASE"/>
    <property type="match status" value="1"/>
</dbReference>
<feature type="domain" description="DAGKc" evidence="9">
    <location>
        <begin position="1"/>
        <end position="128"/>
    </location>
</feature>
<dbReference type="GO" id="GO:0005524">
    <property type="term" value="F:ATP binding"/>
    <property type="evidence" value="ECO:0007669"/>
    <property type="project" value="UniProtKB-KW"/>
</dbReference>
<dbReference type="Gene3D" id="3.40.50.10330">
    <property type="entry name" value="Probable inorganic polyphosphate/atp-NAD kinase, domain 1"/>
    <property type="match status" value="1"/>
</dbReference>
<keyword evidence="4" id="KW-0547">Nucleotide-binding</keyword>
<evidence type="ECO:0000313" key="10">
    <source>
        <dbReference type="EMBL" id="SMP58446.1"/>
    </source>
</evidence>
<comment type="similarity">
    <text evidence="2">Belongs to the diacylglycerol/lipid kinase family.</text>
</comment>
<name>A0AA45WWM0_9CLOT</name>
<dbReference type="InterPro" id="IPR050187">
    <property type="entry name" value="Lipid_Phosphate_FormReg"/>
</dbReference>
<dbReference type="PROSITE" id="PS50146">
    <property type="entry name" value="DAGK"/>
    <property type="match status" value="1"/>
</dbReference>
<dbReference type="InterPro" id="IPR001206">
    <property type="entry name" value="Diacylglycerol_kinase_cat_dom"/>
</dbReference>
<dbReference type="EMBL" id="FXUF01000007">
    <property type="protein sequence ID" value="SMP58446.1"/>
    <property type="molecule type" value="Genomic_DNA"/>
</dbReference>
<keyword evidence="6" id="KW-0067">ATP-binding</keyword>
<keyword evidence="8" id="KW-1208">Phospholipid metabolism</keyword>
<reference evidence="10" key="1">
    <citation type="submission" date="2017-05" db="EMBL/GenBank/DDBJ databases">
        <authorList>
            <person name="Varghese N."/>
            <person name="Submissions S."/>
        </authorList>
    </citation>
    <scope>NUCLEOTIDE SEQUENCE</scope>
    <source>
        <strain evidence="10">Su22</strain>
    </source>
</reference>
<evidence type="ECO:0000256" key="3">
    <source>
        <dbReference type="ARBA" id="ARBA00022679"/>
    </source>
</evidence>
<keyword evidence="7" id="KW-0444">Lipid biosynthesis</keyword>
<evidence type="ECO:0000256" key="8">
    <source>
        <dbReference type="ARBA" id="ARBA00023264"/>
    </source>
</evidence>
<evidence type="ECO:0000256" key="7">
    <source>
        <dbReference type="ARBA" id="ARBA00023209"/>
    </source>
</evidence>
<dbReference type="InterPro" id="IPR017438">
    <property type="entry name" value="ATP-NAD_kinase_N"/>
</dbReference>
<gene>
    <name evidence="10" type="ORF">SAMN06296020_10783</name>
</gene>
<evidence type="ECO:0000256" key="4">
    <source>
        <dbReference type="ARBA" id="ARBA00022741"/>
    </source>
</evidence>
<keyword evidence="5 10" id="KW-0418">Kinase</keyword>
<dbReference type="Proteomes" id="UP001158066">
    <property type="component" value="Unassembled WGS sequence"/>
</dbReference>
<protein>
    <submittedName>
        <fullName evidence="10">Diacylglycerol kinase (ATP)</fullName>
    </submittedName>
</protein>
<keyword evidence="11" id="KW-1185">Reference proteome</keyword>
<evidence type="ECO:0000256" key="2">
    <source>
        <dbReference type="ARBA" id="ARBA00005983"/>
    </source>
</evidence>
<evidence type="ECO:0000256" key="1">
    <source>
        <dbReference type="ARBA" id="ARBA00001946"/>
    </source>
</evidence>
<dbReference type="RefSeq" id="WP_283409407.1">
    <property type="nucleotide sequence ID" value="NZ_FXUF01000007.1"/>
</dbReference>
<evidence type="ECO:0000256" key="6">
    <source>
        <dbReference type="ARBA" id="ARBA00022840"/>
    </source>
</evidence>
<dbReference type="InterPro" id="IPR045540">
    <property type="entry name" value="YegS/DAGK_C"/>
</dbReference>
<keyword evidence="7" id="KW-0443">Lipid metabolism</keyword>
<evidence type="ECO:0000256" key="5">
    <source>
        <dbReference type="ARBA" id="ARBA00022777"/>
    </source>
</evidence>
<dbReference type="GO" id="GO:0016301">
    <property type="term" value="F:kinase activity"/>
    <property type="evidence" value="ECO:0007669"/>
    <property type="project" value="UniProtKB-KW"/>
</dbReference>
<keyword evidence="3" id="KW-0808">Transferase</keyword>
<proteinExistence type="inferred from homology"/>
<dbReference type="InterPro" id="IPR016064">
    <property type="entry name" value="NAD/diacylglycerol_kinase_sf"/>
</dbReference>
<dbReference type="Pfam" id="PF19279">
    <property type="entry name" value="YegS_C"/>
    <property type="match status" value="1"/>
</dbReference>
<dbReference type="NCBIfam" id="TIGR00147">
    <property type="entry name" value="YegS/Rv2252/BmrU family lipid kinase"/>
    <property type="match status" value="1"/>
</dbReference>
<dbReference type="SMART" id="SM00046">
    <property type="entry name" value="DAGKc"/>
    <property type="match status" value="1"/>
</dbReference>
<organism evidence="10 11">
    <name type="scientific">Anoxynatronum buryatiense</name>
    <dbReference type="NCBI Taxonomy" id="489973"/>
    <lineage>
        <taxon>Bacteria</taxon>
        <taxon>Bacillati</taxon>
        <taxon>Bacillota</taxon>
        <taxon>Clostridia</taxon>
        <taxon>Eubacteriales</taxon>
        <taxon>Clostridiaceae</taxon>
        <taxon>Anoxynatronum</taxon>
    </lineage>
</organism>
<evidence type="ECO:0000313" key="11">
    <source>
        <dbReference type="Proteomes" id="UP001158066"/>
    </source>
</evidence>